<sequence length="77" mass="9131">MGREATDDEINLVLYDIIVSHVKNNKQLILGFIYKSDRCVPILSKRIEDIRERWRDNTLHLLYEILILPQNRVIPLS</sequence>
<proteinExistence type="predicted"/>
<dbReference type="EMBL" id="MK072489">
    <property type="protein sequence ID" value="AYV85846.1"/>
    <property type="molecule type" value="Genomic_DNA"/>
</dbReference>
<name>A0A3G5AF53_9VIRU</name>
<gene>
    <name evidence="1" type="ORF">Solivirus1_3</name>
</gene>
<protein>
    <submittedName>
        <fullName evidence="1">Uncharacterized protein</fullName>
    </submittedName>
</protein>
<organism evidence="1">
    <name type="scientific">Solivirus sp</name>
    <dbReference type="NCBI Taxonomy" id="2487772"/>
    <lineage>
        <taxon>Viruses</taxon>
        <taxon>Pithoviruses</taxon>
    </lineage>
</organism>
<evidence type="ECO:0000313" key="1">
    <source>
        <dbReference type="EMBL" id="AYV85846.1"/>
    </source>
</evidence>
<reference evidence="1" key="1">
    <citation type="submission" date="2018-10" db="EMBL/GenBank/DDBJ databases">
        <title>Hidden diversity of soil giant viruses.</title>
        <authorList>
            <person name="Schulz F."/>
            <person name="Alteio L."/>
            <person name="Goudeau D."/>
            <person name="Ryan E.M."/>
            <person name="Malmstrom R.R."/>
            <person name="Blanchard J."/>
            <person name="Woyke T."/>
        </authorList>
    </citation>
    <scope>NUCLEOTIDE SEQUENCE</scope>
    <source>
        <strain evidence="1">SOV1</strain>
    </source>
</reference>
<accession>A0A3G5AF53</accession>